<organism evidence="1 2">
    <name type="scientific">Mycolicibacterium litorale</name>
    <dbReference type="NCBI Taxonomy" id="758802"/>
    <lineage>
        <taxon>Bacteria</taxon>
        <taxon>Bacillati</taxon>
        <taxon>Actinomycetota</taxon>
        <taxon>Actinomycetes</taxon>
        <taxon>Mycobacteriales</taxon>
        <taxon>Mycobacteriaceae</taxon>
        <taxon>Mycolicibacterium</taxon>
    </lineage>
</organism>
<protein>
    <submittedName>
        <fullName evidence="1">Uncharacterized protein</fullName>
    </submittedName>
</protein>
<gene>
    <name evidence="1" type="ORF">NIIDNTM18_50260</name>
</gene>
<dbReference type="EMBL" id="AP023287">
    <property type="protein sequence ID" value="BCI55748.1"/>
    <property type="molecule type" value="Genomic_DNA"/>
</dbReference>
<dbReference type="AlphaFoldDB" id="A0A6S6PIF9"/>
<proteinExistence type="predicted"/>
<evidence type="ECO:0000313" key="2">
    <source>
        <dbReference type="Proteomes" id="UP000515734"/>
    </source>
</evidence>
<reference evidence="1 2" key="1">
    <citation type="submission" date="2020-07" db="EMBL/GenBank/DDBJ databases">
        <title>Complete genome sequence of Mycolicibacterium litorale like strain isolated from cardiac implantable electronic device infection.</title>
        <authorList>
            <person name="Fukano H."/>
            <person name="Miyama H."/>
            <person name="Hoshino Y."/>
        </authorList>
    </citation>
    <scope>NUCLEOTIDE SEQUENCE [LARGE SCALE GENOMIC DNA]</scope>
    <source>
        <strain evidence="1 2">NIIDNTM18</strain>
    </source>
</reference>
<dbReference type="Proteomes" id="UP000515734">
    <property type="component" value="Chromosome"/>
</dbReference>
<accession>A0A6S6PIF9</accession>
<evidence type="ECO:0000313" key="1">
    <source>
        <dbReference type="EMBL" id="BCI55748.1"/>
    </source>
</evidence>
<name>A0A6S6PIF9_9MYCO</name>
<sequence length="50" mass="5365">MPIRDESDLFLPDRNAYVMSAPGDPVSGDPRWNGIPLPALGDFGALGPLR</sequence>
<dbReference type="RefSeq" id="WP_232100419.1">
    <property type="nucleotide sequence ID" value="NZ_AP023287.1"/>
</dbReference>